<gene>
    <name evidence="7" type="ORF">GCM10009775_29510</name>
</gene>
<evidence type="ECO:0000256" key="3">
    <source>
        <dbReference type="ARBA" id="ARBA00022833"/>
    </source>
</evidence>
<dbReference type="InterPro" id="IPR036291">
    <property type="entry name" value="NAD(P)-bd_dom_sf"/>
</dbReference>
<dbReference type="SMART" id="SM00829">
    <property type="entry name" value="PKS_ER"/>
    <property type="match status" value="1"/>
</dbReference>
<dbReference type="InterPro" id="IPR013154">
    <property type="entry name" value="ADH-like_N"/>
</dbReference>
<dbReference type="PANTHER" id="PTHR43401:SF2">
    <property type="entry name" value="L-THREONINE 3-DEHYDROGENASE"/>
    <property type="match status" value="1"/>
</dbReference>
<evidence type="ECO:0000313" key="7">
    <source>
        <dbReference type="EMBL" id="GAA1935730.1"/>
    </source>
</evidence>
<dbReference type="RefSeq" id="WP_248152889.1">
    <property type="nucleotide sequence ID" value="NZ_BAAAOF010000006.1"/>
</dbReference>
<keyword evidence="3 5" id="KW-0862">Zinc</keyword>
<sequence length="312" mass="32915">MRISQVVAPRLSAIVEVPDPVPGPHQVLVEVIACGVCTSDIDVWRRGPADGGAPVRLGHEFVGRVRAAGSLSGRFDVGDIVTGLGGDGFAELVLLDADSVLPVPAGLDPVYAVGEPMADLEEALARTDPRVGDDIAVVGLGFMGLGILQLAKTRAPGRLIGVDPNPAARERALALGADLVLHPDEVDAAFPQSPLDPRPRIVLEVTGVTAGLETAGSIVRPFGTLGVVGYHHEGTARMDMRLWYKAVTVVNGFCPERPRLIRAMGDALALLASRRVSYEPLITHRFGLEGVDAAYELMDARDPALVKSVIMP</sequence>
<evidence type="ECO:0000256" key="4">
    <source>
        <dbReference type="ARBA" id="ARBA00023002"/>
    </source>
</evidence>
<evidence type="ECO:0000259" key="6">
    <source>
        <dbReference type="SMART" id="SM00829"/>
    </source>
</evidence>
<comment type="similarity">
    <text evidence="5">Belongs to the zinc-containing alcohol dehydrogenase family.</text>
</comment>
<dbReference type="InterPro" id="IPR011032">
    <property type="entry name" value="GroES-like_sf"/>
</dbReference>
<dbReference type="Pfam" id="PF00107">
    <property type="entry name" value="ADH_zinc_N"/>
    <property type="match status" value="1"/>
</dbReference>
<keyword evidence="2 5" id="KW-0479">Metal-binding</keyword>
<feature type="domain" description="Enoyl reductase (ER)" evidence="6">
    <location>
        <begin position="10"/>
        <end position="306"/>
    </location>
</feature>
<evidence type="ECO:0000256" key="2">
    <source>
        <dbReference type="ARBA" id="ARBA00022723"/>
    </source>
</evidence>
<keyword evidence="8" id="KW-1185">Reference proteome</keyword>
<dbReference type="Pfam" id="PF08240">
    <property type="entry name" value="ADH_N"/>
    <property type="match status" value="1"/>
</dbReference>
<dbReference type="Gene3D" id="3.90.180.10">
    <property type="entry name" value="Medium-chain alcohol dehydrogenases, catalytic domain"/>
    <property type="match status" value="2"/>
</dbReference>
<dbReference type="InterPro" id="IPR013149">
    <property type="entry name" value="ADH-like_C"/>
</dbReference>
<dbReference type="SUPFAM" id="SSF51735">
    <property type="entry name" value="NAD(P)-binding Rossmann-fold domains"/>
    <property type="match status" value="1"/>
</dbReference>
<dbReference type="InterPro" id="IPR002328">
    <property type="entry name" value="ADH_Zn_CS"/>
</dbReference>
<name>A0ABN2PWX3_9MICO</name>
<keyword evidence="4" id="KW-0560">Oxidoreductase</keyword>
<dbReference type="InterPro" id="IPR020843">
    <property type="entry name" value="ER"/>
</dbReference>
<dbReference type="PROSITE" id="PS00059">
    <property type="entry name" value="ADH_ZINC"/>
    <property type="match status" value="1"/>
</dbReference>
<comment type="caution">
    <text evidence="7">The sequence shown here is derived from an EMBL/GenBank/DDBJ whole genome shotgun (WGS) entry which is preliminary data.</text>
</comment>
<dbReference type="Gene3D" id="3.40.50.720">
    <property type="entry name" value="NAD(P)-binding Rossmann-like Domain"/>
    <property type="match status" value="1"/>
</dbReference>
<evidence type="ECO:0000256" key="5">
    <source>
        <dbReference type="RuleBase" id="RU361277"/>
    </source>
</evidence>
<accession>A0ABN2PWX3</accession>
<dbReference type="InterPro" id="IPR050129">
    <property type="entry name" value="Zn_alcohol_dh"/>
</dbReference>
<proteinExistence type="inferred from homology"/>
<comment type="cofactor">
    <cofactor evidence="1 5">
        <name>Zn(2+)</name>
        <dbReference type="ChEBI" id="CHEBI:29105"/>
    </cofactor>
</comment>
<dbReference type="Proteomes" id="UP001501343">
    <property type="component" value="Unassembled WGS sequence"/>
</dbReference>
<organism evidence="7 8">
    <name type="scientific">Microbacterium aoyamense</name>
    <dbReference type="NCBI Taxonomy" id="344166"/>
    <lineage>
        <taxon>Bacteria</taxon>
        <taxon>Bacillati</taxon>
        <taxon>Actinomycetota</taxon>
        <taxon>Actinomycetes</taxon>
        <taxon>Micrococcales</taxon>
        <taxon>Microbacteriaceae</taxon>
        <taxon>Microbacterium</taxon>
    </lineage>
</organism>
<dbReference type="SUPFAM" id="SSF50129">
    <property type="entry name" value="GroES-like"/>
    <property type="match status" value="1"/>
</dbReference>
<dbReference type="PANTHER" id="PTHR43401">
    <property type="entry name" value="L-THREONINE 3-DEHYDROGENASE"/>
    <property type="match status" value="1"/>
</dbReference>
<dbReference type="EMBL" id="BAAAOF010000006">
    <property type="protein sequence ID" value="GAA1935730.1"/>
    <property type="molecule type" value="Genomic_DNA"/>
</dbReference>
<evidence type="ECO:0000313" key="8">
    <source>
        <dbReference type="Proteomes" id="UP001501343"/>
    </source>
</evidence>
<reference evidence="7 8" key="1">
    <citation type="journal article" date="2019" name="Int. J. Syst. Evol. Microbiol.">
        <title>The Global Catalogue of Microorganisms (GCM) 10K type strain sequencing project: providing services to taxonomists for standard genome sequencing and annotation.</title>
        <authorList>
            <consortium name="The Broad Institute Genomics Platform"/>
            <consortium name="The Broad Institute Genome Sequencing Center for Infectious Disease"/>
            <person name="Wu L."/>
            <person name="Ma J."/>
        </authorList>
    </citation>
    <scope>NUCLEOTIDE SEQUENCE [LARGE SCALE GENOMIC DNA]</scope>
    <source>
        <strain evidence="7 8">JCM 14900</strain>
    </source>
</reference>
<protein>
    <submittedName>
        <fullName evidence="7">Zinc-binding dehydrogenase</fullName>
    </submittedName>
</protein>
<evidence type="ECO:0000256" key="1">
    <source>
        <dbReference type="ARBA" id="ARBA00001947"/>
    </source>
</evidence>